<evidence type="ECO:0000313" key="1">
    <source>
        <dbReference type="EMBL" id="RIH66192.1"/>
    </source>
</evidence>
<sequence length="108" mass="13062">MKVLKNYRNFHFWFRNKYKTRVAYDIIEEYKANTIYLIKDTDKNPWLITFLCPCGCKSEIHLNLLKEANPCWNYVVDKKNRITIRPSVNRTVGCKSHFNIIKGRIYWV</sequence>
<comment type="caution">
    <text evidence="1">The sequence shown here is derived from an EMBL/GenBank/DDBJ whole genome shotgun (WGS) entry which is preliminary data.</text>
</comment>
<name>A0A399D6C6_9BACT</name>
<accession>A0A399D6C6</accession>
<keyword evidence="2" id="KW-1185">Reference proteome</keyword>
<proteinExistence type="predicted"/>
<gene>
    <name evidence="1" type="ORF">D1164_04580</name>
</gene>
<evidence type="ECO:0000313" key="2">
    <source>
        <dbReference type="Proteomes" id="UP000266441"/>
    </source>
</evidence>
<dbReference type="InterPro" id="IPR045384">
    <property type="entry name" value="DUF6527"/>
</dbReference>
<reference evidence="1 2" key="1">
    <citation type="journal article" date="2015" name="Int. J. Syst. Evol. Microbiol.">
        <title>Mariniphaga sediminis sp. nov., isolated from coastal sediment.</title>
        <authorList>
            <person name="Wang F.Q."/>
            <person name="Shen Q.Y."/>
            <person name="Chen G.J."/>
            <person name="Du Z.J."/>
        </authorList>
    </citation>
    <scope>NUCLEOTIDE SEQUENCE [LARGE SCALE GENOMIC DNA]</scope>
    <source>
        <strain evidence="1 2">SY21</strain>
    </source>
</reference>
<protein>
    <submittedName>
        <fullName evidence="1">Uncharacterized protein</fullName>
    </submittedName>
</protein>
<dbReference type="EMBL" id="QWET01000003">
    <property type="protein sequence ID" value="RIH66192.1"/>
    <property type="molecule type" value="Genomic_DNA"/>
</dbReference>
<dbReference type="RefSeq" id="WP_119348779.1">
    <property type="nucleotide sequence ID" value="NZ_QWET01000003.1"/>
</dbReference>
<dbReference type="Pfam" id="PF20137">
    <property type="entry name" value="BubE"/>
    <property type="match status" value="1"/>
</dbReference>
<dbReference type="AlphaFoldDB" id="A0A399D6C6"/>
<dbReference type="Proteomes" id="UP000266441">
    <property type="component" value="Unassembled WGS sequence"/>
</dbReference>
<organism evidence="1 2">
    <name type="scientific">Mariniphaga sediminis</name>
    <dbReference type="NCBI Taxonomy" id="1628158"/>
    <lineage>
        <taxon>Bacteria</taxon>
        <taxon>Pseudomonadati</taxon>
        <taxon>Bacteroidota</taxon>
        <taxon>Bacteroidia</taxon>
        <taxon>Marinilabiliales</taxon>
        <taxon>Prolixibacteraceae</taxon>
        <taxon>Mariniphaga</taxon>
    </lineage>
</organism>